<proteinExistence type="inferred from homology"/>
<dbReference type="EC" id="2.4.99.28" evidence="14"/>
<evidence type="ECO:0000256" key="8">
    <source>
        <dbReference type="ARBA" id="ARBA00023136"/>
    </source>
</evidence>
<dbReference type="InterPro" id="IPR001182">
    <property type="entry name" value="FtsW/RodA"/>
</dbReference>
<feature type="transmembrane region" description="Helical" evidence="16">
    <location>
        <begin position="61"/>
        <end position="79"/>
    </location>
</feature>
<dbReference type="EMBL" id="JASBAO010000001">
    <property type="protein sequence ID" value="MDI2090760.1"/>
    <property type="molecule type" value="Genomic_DNA"/>
</dbReference>
<keyword evidence="4 16" id="KW-0812">Transmembrane</keyword>
<dbReference type="Proteomes" id="UP001431634">
    <property type="component" value="Unassembled WGS sequence"/>
</dbReference>
<accession>A0ABT6Q182</accession>
<keyword evidence="8 16" id="KW-0472">Membrane</keyword>
<protein>
    <recommendedName>
        <fullName evidence="12">Probable peptidoglycan glycosyltransferase FtsW</fullName>
        <ecNumber evidence="14">2.4.99.28</ecNumber>
    </recommendedName>
    <alternativeName>
        <fullName evidence="13">Cell division protein FtsW</fullName>
    </alternativeName>
    <alternativeName>
        <fullName evidence="10">Cell wall polymerase</fullName>
    </alternativeName>
    <alternativeName>
        <fullName evidence="9">Peptidoglycan polymerase</fullName>
    </alternativeName>
</protein>
<evidence type="ECO:0000256" key="14">
    <source>
        <dbReference type="ARBA" id="ARBA00044770"/>
    </source>
</evidence>
<evidence type="ECO:0000256" key="1">
    <source>
        <dbReference type="ARBA" id="ARBA00004141"/>
    </source>
</evidence>
<keyword evidence="2" id="KW-0328">Glycosyltransferase</keyword>
<keyword evidence="3" id="KW-0808">Transferase</keyword>
<comment type="caution">
    <text evidence="17">The sequence shown here is derived from an EMBL/GenBank/DDBJ whole genome shotgun (WGS) entry which is preliminary data.</text>
</comment>
<feature type="transmembrane region" description="Helical" evidence="16">
    <location>
        <begin position="276"/>
        <end position="297"/>
    </location>
</feature>
<evidence type="ECO:0000256" key="13">
    <source>
        <dbReference type="ARBA" id="ARBA00041418"/>
    </source>
</evidence>
<dbReference type="RefSeq" id="WP_281447883.1">
    <property type="nucleotide sequence ID" value="NZ_JASBAO010000001.1"/>
</dbReference>
<sequence>MAGVSRSDNSLLARWWRNIDHWTLGSVGLLIGFGYILMMAASPAVAQRIGASRDVFIFKQVMFLSIAALVILIISMISVDGIKKLGIIGSFIAILATAYTLVHGMDIKGARRWIALPIMSVQPSEFLKPCFAILTAWLLTQWHRRFCVPGMLIAFGFYAVILMLLKSQPDIGMLAVITAVLLTQLFINGLNMFWVFSAFGGMIAAFIGAYTVLPHVRSRVERFIHPNVGDHYQIDTALRAFGNGGLWGRGPGEGRVKDLLPDAHADFVFAVAGEEYGMVVCLVIIFIFCFMVARTLLKMIKEDDPFIILATSGLITGFGLQAFINMGSTLHLIPTKGMTLPFISYGGSSAISIALTIGMVLALTRRRIEPPNFFKKNNQPFSKRNLMR</sequence>
<evidence type="ECO:0000313" key="17">
    <source>
        <dbReference type="EMBL" id="MDI2090760.1"/>
    </source>
</evidence>
<feature type="transmembrane region" description="Helical" evidence="16">
    <location>
        <begin position="146"/>
        <end position="165"/>
    </location>
</feature>
<keyword evidence="6" id="KW-0573">Peptidoglycan synthesis</keyword>
<organism evidence="17 18">
    <name type="scientific">Commensalibacter oyaizuii</name>
    <dbReference type="NCBI Taxonomy" id="3043873"/>
    <lineage>
        <taxon>Bacteria</taxon>
        <taxon>Pseudomonadati</taxon>
        <taxon>Pseudomonadota</taxon>
        <taxon>Alphaproteobacteria</taxon>
        <taxon>Acetobacterales</taxon>
        <taxon>Acetobacteraceae</taxon>
    </lineage>
</organism>
<keyword evidence="5" id="KW-0133">Cell shape</keyword>
<comment type="similarity">
    <text evidence="11">Belongs to the SEDS family. FtsW subfamily.</text>
</comment>
<dbReference type="PANTHER" id="PTHR30474:SF2">
    <property type="entry name" value="PEPTIDOGLYCAN GLYCOSYLTRANSFERASE FTSW-RELATED"/>
    <property type="match status" value="1"/>
</dbReference>
<feature type="transmembrane region" description="Helical" evidence="16">
    <location>
        <begin position="22"/>
        <end position="41"/>
    </location>
</feature>
<evidence type="ECO:0000256" key="9">
    <source>
        <dbReference type="ARBA" id="ARBA00032370"/>
    </source>
</evidence>
<feature type="transmembrane region" description="Helical" evidence="16">
    <location>
        <begin position="344"/>
        <end position="363"/>
    </location>
</feature>
<evidence type="ECO:0000256" key="10">
    <source>
        <dbReference type="ARBA" id="ARBA00033270"/>
    </source>
</evidence>
<evidence type="ECO:0000256" key="11">
    <source>
        <dbReference type="ARBA" id="ARBA00038053"/>
    </source>
</evidence>
<evidence type="ECO:0000256" key="4">
    <source>
        <dbReference type="ARBA" id="ARBA00022692"/>
    </source>
</evidence>
<comment type="subcellular location">
    <subcellularLocation>
        <location evidence="1">Membrane</location>
        <topology evidence="1">Multi-pass membrane protein</topology>
    </subcellularLocation>
</comment>
<evidence type="ECO:0000256" key="6">
    <source>
        <dbReference type="ARBA" id="ARBA00022984"/>
    </source>
</evidence>
<reference evidence="17" key="1">
    <citation type="submission" date="2023-05" db="EMBL/GenBank/DDBJ databases">
        <title>Whole genome sequence of Commensalibacter sp.</title>
        <authorList>
            <person name="Charoenyingcharoen P."/>
            <person name="Yukphan P."/>
        </authorList>
    </citation>
    <scope>NUCLEOTIDE SEQUENCE</scope>
    <source>
        <strain evidence="17">TBRC 16381</strain>
    </source>
</reference>
<keyword evidence="18" id="KW-1185">Reference proteome</keyword>
<evidence type="ECO:0000256" key="15">
    <source>
        <dbReference type="ARBA" id="ARBA00049902"/>
    </source>
</evidence>
<keyword evidence="7 16" id="KW-1133">Transmembrane helix</keyword>
<comment type="catalytic activity">
    <reaction evidence="15">
        <text>[GlcNAc-(1-&gt;4)-Mur2Ac(oyl-L-Ala-gamma-D-Glu-L-Lys-D-Ala-D-Ala)](n)-di-trans,octa-cis-undecaprenyl diphosphate + beta-D-GlcNAc-(1-&gt;4)-Mur2Ac(oyl-L-Ala-gamma-D-Glu-L-Lys-D-Ala-D-Ala)-di-trans,octa-cis-undecaprenyl diphosphate = [GlcNAc-(1-&gt;4)-Mur2Ac(oyl-L-Ala-gamma-D-Glu-L-Lys-D-Ala-D-Ala)](n+1)-di-trans,octa-cis-undecaprenyl diphosphate + di-trans,octa-cis-undecaprenyl diphosphate + H(+)</text>
        <dbReference type="Rhea" id="RHEA:23708"/>
        <dbReference type="Rhea" id="RHEA-COMP:9602"/>
        <dbReference type="Rhea" id="RHEA-COMP:9603"/>
        <dbReference type="ChEBI" id="CHEBI:15378"/>
        <dbReference type="ChEBI" id="CHEBI:58405"/>
        <dbReference type="ChEBI" id="CHEBI:60033"/>
        <dbReference type="ChEBI" id="CHEBI:78435"/>
        <dbReference type="EC" id="2.4.99.28"/>
    </reaction>
</comment>
<evidence type="ECO:0000256" key="16">
    <source>
        <dbReference type="SAM" id="Phobius"/>
    </source>
</evidence>
<evidence type="ECO:0000313" key="18">
    <source>
        <dbReference type="Proteomes" id="UP001431634"/>
    </source>
</evidence>
<name>A0ABT6Q182_9PROT</name>
<dbReference type="Pfam" id="PF01098">
    <property type="entry name" value="FTSW_RODA_SPOVE"/>
    <property type="match status" value="1"/>
</dbReference>
<feature type="transmembrane region" description="Helical" evidence="16">
    <location>
        <begin position="171"/>
        <end position="187"/>
    </location>
</feature>
<evidence type="ECO:0000256" key="12">
    <source>
        <dbReference type="ARBA" id="ARBA00041185"/>
    </source>
</evidence>
<dbReference type="PANTHER" id="PTHR30474">
    <property type="entry name" value="CELL CYCLE PROTEIN"/>
    <property type="match status" value="1"/>
</dbReference>
<feature type="transmembrane region" description="Helical" evidence="16">
    <location>
        <begin position="306"/>
        <end position="324"/>
    </location>
</feature>
<evidence type="ECO:0000256" key="7">
    <source>
        <dbReference type="ARBA" id="ARBA00022989"/>
    </source>
</evidence>
<feature type="transmembrane region" description="Helical" evidence="16">
    <location>
        <begin position="194"/>
        <end position="213"/>
    </location>
</feature>
<evidence type="ECO:0000256" key="3">
    <source>
        <dbReference type="ARBA" id="ARBA00022679"/>
    </source>
</evidence>
<gene>
    <name evidence="17" type="ORF">QJV27_05070</name>
</gene>
<feature type="transmembrane region" description="Helical" evidence="16">
    <location>
        <begin position="85"/>
        <end position="102"/>
    </location>
</feature>
<evidence type="ECO:0000256" key="5">
    <source>
        <dbReference type="ARBA" id="ARBA00022960"/>
    </source>
</evidence>
<evidence type="ECO:0000256" key="2">
    <source>
        <dbReference type="ARBA" id="ARBA00022676"/>
    </source>
</evidence>